<accession>A0ABX9AQX7</accession>
<keyword evidence="1 2" id="KW-0732">Signal</keyword>
<keyword evidence="5" id="KW-1185">Reference proteome</keyword>
<feature type="domain" description="YdgH/BhsA/McbA-like" evidence="3">
    <location>
        <begin position="261"/>
        <end position="316"/>
    </location>
</feature>
<evidence type="ECO:0000256" key="1">
    <source>
        <dbReference type="ARBA" id="ARBA00022729"/>
    </source>
</evidence>
<dbReference type="Proteomes" id="UP000825886">
    <property type="component" value="Chromosome"/>
</dbReference>
<protein>
    <submittedName>
        <fullName evidence="4">DUF1471 family protein YdgH</fullName>
    </submittedName>
</protein>
<dbReference type="Pfam" id="PF07338">
    <property type="entry name" value="YdgH_BhsA-like"/>
    <property type="match status" value="3"/>
</dbReference>
<evidence type="ECO:0000259" key="3">
    <source>
        <dbReference type="Pfam" id="PF07338"/>
    </source>
</evidence>
<sequence>MKLKTRVIASTLLSLAAFSAHAAQELTPEQAAAVKPFDRISFSGRFDAIFDAVAEASKRADKAGADAFYIQAINEKNRGNSQTVYVDLYHKEAPKADATPAQRTFDGIRELPQYDAYHLEPFDTVSVSGYFSTQPDINAAIAKAAKEKNAASFFIVRQVDINSTGTNQKITAYVYKADAPKRVVQSTDVIPADSDAGLAALAAGGEAAAKVEIPGVAMSGSPSRNVGNFYETQTSKGGRYTVNLADGKSIQEVNKATAAQMTPFDSITFRGNFNGTTDVSEAVAKRAADKGAKYYHITKQWFNKGSNMTISADLYK</sequence>
<dbReference type="RefSeq" id="WP_222160631.1">
    <property type="nucleotide sequence ID" value="NZ_CP081864.1"/>
</dbReference>
<name>A0ABX9AQX7_9ENTR</name>
<feature type="signal peptide" evidence="2">
    <location>
        <begin position="1"/>
        <end position="22"/>
    </location>
</feature>
<feature type="domain" description="YdgH/BhsA/McbA-like" evidence="3">
    <location>
        <begin position="119"/>
        <end position="176"/>
    </location>
</feature>
<proteinExistence type="predicted"/>
<dbReference type="EMBL" id="CP081864">
    <property type="protein sequence ID" value="QZN97594.1"/>
    <property type="molecule type" value="Genomic_DNA"/>
</dbReference>
<dbReference type="Gene3D" id="3.30.1660.10">
    <property type="entry name" value="Flavin-binding protein dodecin"/>
    <property type="match status" value="3"/>
</dbReference>
<dbReference type="InterPro" id="IPR036275">
    <property type="entry name" value="YdgH-like_sf"/>
</dbReference>
<evidence type="ECO:0000313" key="4">
    <source>
        <dbReference type="EMBL" id="QZN97594.1"/>
    </source>
</evidence>
<organism evidence="4 5">
    <name type="scientific">Symbiopectobacterium purcellii</name>
    <dbReference type="NCBI Taxonomy" id="2871826"/>
    <lineage>
        <taxon>Bacteria</taxon>
        <taxon>Pseudomonadati</taxon>
        <taxon>Pseudomonadota</taxon>
        <taxon>Gammaproteobacteria</taxon>
        <taxon>Enterobacterales</taxon>
        <taxon>Enterobacteriaceae</taxon>
    </lineage>
</organism>
<dbReference type="InterPro" id="IPR051096">
    <property type="entry name" value="BhsA/McbA_stress_biofilm_assoc"/>
</dbReference>
<dbReference type="NCBIfam" id="NF040471">
    <property type="entry name" value="ydgH_STM1478"/>
    <property type="match status" value="1"/>
</dbReference>
<reference evidence="4 5" key="1">
    <citation type="submission" date="2021-08" db="EMBL/GenBank/DDBJ databases">
        <title>Culture and genomic analysis of Symbiopectobacterium purcellii sp. nov. gen. nov., isolated from the leafhopper Empoasca decipiens.</title>
        <authorList>
            <person name="Nadal-Jimenez P."/>
            <person name="Siozios S."/>
            <person name="Halliday N."/>
            <person name="Camara M."/>
            <person name="Hurst G.D.D."/>
        </authorList>
    </citation>
    <scope>NUCLEOTIDE SEQUENCE [LARGE SCALE GENOMIC DNA]</scope>
    <source>
        <strain evidence="4 5">SyEd1</strain>
    </source>
</reference>
<feature type="chain" id="PRO_5047035169" evidence="2">
    <location>
        <begin position="23"/>
        <end position="316"/>
    </location>
</feature>
<feature type="domain" description="YdgH/BhsA/McbA-like" evidence="3">
    <location>
        <begin position="35"/>
        <end position="90"/>
    </location>
</feature>
<dbReference type="InterPro" id="IPR025539">
    <property type="entry name" value="YdgH"/>
</dbReference>
<dbReference type="PANTHER" id="PTHR34156:SF2">
    <property type="entry name" value="PROTEIN YDGH"/>
    <property type="match status" value="1"/>
</dbReference>
<gene>
    <name evidence="4" type="primary">ydgH</name>
    <name evidence="4" type="ORF">K6K13_09860</name>
</gene>
<dbReference type="SUPFAM" id="SSF159871">
    <property type="entry name" value="YdgH-like"/>
    <property type="match status" value="3"/>
</dbReference>
<dbReference type="InterPro" id="IPR025543">
    <property type="entry name" value="Dodecin-like"/>
</dbReference>
<evidence type="ECO:0000256" key="2">
    <source>
        <dbReference type="SAM" id="SignalP"/>
    </source>
</evidence>
<dbReference type="PANTHER" id="PTHR34156">
    <property type="entry name" value="OUTER MEMBRANE PROTEIN-RELATED-RELATED"/>
    <property type="match status" value="1"/>
</dbReference>
<evidence type="ECO:0000313" key="5">
    <source>
        <dbReference type="Proteomes" id="UP000825886"/>
    </source>
</evidence>
<dbReference type="InterPro" id="IPR010854">
    <property type="entry name" value="YdgH/BhsA/McbA-like_dom"/>
</dbReference>